<keyword evidence="1" id="KW-0808">Transferase</keyword>
<dbReference type="STRING" id="728005.SAMN04488059_1122"/>
<dbReference type="InterPro" id="IPR035996">
    <property type="entry name" value="4pyrrol_Methylase_sf"/>
</dbReference>
<evidence type="ECO:0000313" key="2">
    <source>
        <dbReference type="Proteomes" id="UP000182258"/>
    </source>
</evidence>
<dbReference type="RefSeq" id="WP_158409552.1">
    <property type="nucleotide sequence ID" value="NZ_LAPV01000113.1"/>
</dbReference>
<dbReference type="Proteomes" id="UP000182258">
    <property type="component" value="Unassembled WGS sequence"/>
</dbReference>
<dbReference type="GO" id="GO:0008168">
    <property type="term" value="F:methyltransferase activity"/>
    <property type="evidence" value="ECO:0007669"/>
    <property type="project" value="UniProtKB-KW"/>
</dbReference>
<keyword evidence="1" id="KW-0489">Methyltransferase</keyword>
<dbReference type="EMBL" id="FOMB01000012">
    <property type="protein sequence ID" value="SFC82008.1"/>
    <property type="molecule type" value="Genomic_DNA"/>
</dbReference>
<reference evidence="1 2" key="1">
    <citation type="submission" date="2016-10" db="EMBL/GenBank/DDBJ databases">
        <authorList>
            <person name="de Groot N.N."/>
        </authorList>
    </citation>
    <scope>NUCLEOTIDE SEQUENCE [LARGE SCALE GENOMIC DNA]</scope>
    <source>
        <strain evidence="1 2">CGMCC 1.10210</strain>
    </source>
</reference>
<name>A0A1I1MFZ6_9HYPH</name>
<accession>A0A1I1MFZ6</accession>
<proteinExistence type="predicted"/>
<organism evidence="1 2">
    <name type="scientific">Devosia psychrophila</name>
    <dbReference type="NCBI Taxonomy" id="728005"/>
    <lineage>
        <taxon>Bacteria</taxon>
        <taxon>Pseudomonadati</taxon>
        <taxon>Pseudomonadota</taxon>
        <taxon>Alphaproteobacteria</taxon>
        <taxon>Hyphomicrobiales</taxon>
        <taxon>Devosiaceae</taxon>
        <taxon>Devosia</taxon>
    </lineage>
</organism>
<dbReference type="AlphaFoldDB" id="A0A1I1MFZ6"/>
<sequence>MLERRGIALSAVPVITSVFGLASRLGISLIHPDHAHSVRFVANHSRKGVLPIR</sequence>
<protein>
    <submittedName>
        <fullName evidence="1">Uroporphyrin-III C-methyltransferase / precorrin-2 dehydrogenase / sirohydrochlorin ferrochelatase</fullName>
    </submittedName>
</protein>
<dbReference type="GO" id="GO:0032259">
    <property type="term" value="P:methylation"/>
    <property type="evidence" value="ECO:0007669"/>
    <property type="project" value="UniProtKB-KW"/>
</dbReference>
<gene>
    <name evidence="1" type="ORF">SAMN04488059_1122</name>
</gene>
<dbReference type="SUPFAM" id="SSF53790">
    <property type="entry name" value="Tetrapyrrole methylase"/>
    <property type="match status" value="1"/>
</dbReference>
<evidence type="ECO:0000313" key="1">
    <source>
        <dbReference type="EMBL" id="SFC82008.1"/>
    </source>
</evidence>